<keyword evidence="2" id="KW-1185">Reference proteome</keyword>
<sequence length="94" mass="10557">MSCSCGSQAACDCETPKMLYLADEWGQSHPFYIADRLYVNDQAYAFLISTEQSDQYALLKVVADENGAETFVNIADESEWDAIEKTLFEEPSRA</sequence>
<evidence type="ECO:0000313" key="2">
    <source>
        <dbReference type="Proteomes" id="UP000830167"/>
    </source>
</evidence>
<dbReference type="Pfam" id="PF06949">
    <property type="entry name" value="DUF1292"/>
    <property type="match status" value="1"/>
</dbReference>
<evidence type="ECO:0000313" key="1">
    <source>
        <dbReference type="EMBL" id="UOF90687.1"/>
    </source>
</evidence>
<dbReference type="EMBL" id="CP089291">
    <property type="protein sequence ID" value="UOF90687.1"/>
    <property type="molecule type" value="Genomic_DNA"/>
</dbReference>
<dbReference type="InterPro" id="IPR009711">
    <property type="entry name" value="UPF0473"/>
</dbReference>
<protein>
    <submittedName>
        <fullName evidence="1">DUF1292 domain-containing protein</fullName>
    </submittedName>
</protein>
<proteinExistence type="predicted"/>
<accession>A0ABY4CJI8</accession>
<dbReference type="Proteomes" id="UP000830167">
    <property type="component" value="Chromosome"/>
</dbReference>
<organism evidence="1 2">
    <name type="scientific">Fodinisporobacter ferrooxydans</name>
    <dbReference type="NCBI Taxonomy" id="2901836"/>
    <lineage>
        <taxon>Bacteria</taxon>
        <taxon>Bacillati</taxon>
        <taxon>Bacillota</taxon>
        <taxon>Bacilli</taxon>
        <taxon>Bacillales</taxon>
        <taxon>Alicyclobacillaceae</taxon>
        <taxon>Fodinisporobacter</taxon>
    </lineage>
</organism>
<gene>
    <name evidence="1" type="ORF">LSG31_23015</name>
</gene>
<name>A0ABY4CJI8_9BACL</name>
<reference evidence="1" key="1">
    <citation type="submission" date="2021-12" db="EMBL/GenBank/DDBJ databases">
        <title>Alicyclobacillaceae gen. nov., sp. nov., isolated from chalcocite enrichment system.</title>
        <authorList>
            <person name="Jiang Z."/>
        </authorList>
    </citation>
    <scope>NUCLEOTIDE SEQUENCE</scope>
    <source>
        <strain evidence="1">MYW30-H2</strain>
    </source>
</reference>
<dbReference type="RefSeq" id="WP_347437386.1">
    <property type="nucleotide sequence ID" value="NZ_CP089291.1"/>
</dbReference>